<dbReference type="InterPro" id="IPR045341">
    <property type="entry name" value="DUF6532"/>
</dbReference>
<feature type="compositionally biased region" description="Basic and acidic residues" evidence="1">
    <location>
        <begin position="33"/>
        <end position="47"/>
    </location>
</feature>
<feature type="compositionally biased region" description="Basic and acidic residues" evidence="1">
    <location>
        <begin position="61"/>
        <end position="72"/>
    </location>
</feature>
<feature type="compositionally biased region" description="Polar residues" evidence="1">
    <location>
        <begin position="178"/>
        <end position="200"/>
    </location>
</feature>
<keyword evidence="4" id="KW-1185">Reference proteome</keyword>
<sequence>MPRHSRHNTVLSDDDDDEELVEMPQPKRRCRSRDHISDIELFDERTRGQRGHRRPSSKQASNERDAAEEQIRKLTRQLAKAKRDVARERNAFQDEDENSLESQDDEDMAPWTVSTQPIATFALDEDQPRRPYIKRGTKRTPPVPTYTRAGSSSTHTTTTNTLGPQGDTPSAFRALPSIVSSPATHEPAQSISPQGQSSETEGAEPNPPTRQTNPASNDVRDDDVTEVNNAPDNVSHANPERQTDMSAPRPPTVETQQAAGTPKKVLTPKFKAGQKPSGTLKAGDYEDAVRAAIISAIRYYEAEIMTRNAYACDADRVRWASEAWQYVFEKADAMYELTSAISGLIKGRDPQARKFVKDAAREGVKTYGFSDDKTAAENKEIYERIKNGFHYKDPVEQHGYGENHAIIRTMRLAWFTRSEKTNIAVKFPSFFKPVPLPALAIIFTMVEFAIDEWSTGEFKPEDLSQDVQCELYRAHLAKLREWASLNEQFSTNRRKKLFDKCM</sequence>
<dbReference type="RefSeq" id="XP_007311203.1">
    <property type="nucleotide sequence ID" value="XM_007311141.1"/>
</dbReference>
<dbReference type="AlphaFoldDB" id="R7RZ84"/>
<evidence type="ECO:0000313" key="4">
    <source>
        <dbReference type="Proteomes" id="UP000053927"/>
    </source>
</evidence>
<feature type="compositionally biased region" description="Acidic residues" evidence="1">
    <location>
        <begin position="12"/>
        <end position="21"/>
    </location>
</feature>
<evidence type="ECO:0000256" key="1">
    <source>
        <dbReference type="SAM" id="MobiDB-lite"/>
    </source>
</evidence>
<feature type="domain" description="DUF6532" evidence="2">
    <location>
        <begin position="296"/>
        <end position="482"/>
    </location>
</feature>
<evidence type="ECO:0000259" key="2">
    <source>
        <dbReference type="Pfam" id="PF20149"/>
    </source>
</evidence>
<name>R7RZ84_STEHR</name>
<accession>R7RZ84</accession>
<feature type="compositionally biased region" description="Polar residues" evidence="1">
    <location>
        <begin position="226"/>
        <end position="236"/>
    </location>
</feature>
<reference evidence="4" key="1">
    <citation type="journal article" date="2012" name="Science">
        <title>The Paleozoic origin of enzymatic lignin decomposition reconstructed from 31 fungal genomes.</title>
        <authorList>
            <person name="Floudas D."/>
            <person name="Binder M."/>
            <person name="Riley R."/>
            <person name="Barry K."/>
            <person name="Blanchette R.A."/>
            <person name="Henrissat B."/>
            <person name="Martinez A.T."/>
            <person name="Otillar R."/>
            <person name="Spatafora J.W."/>
            <person name="Yadav J.S."/>
            <person name="Aerts A."/>
            <person name="Benoit I."/>
            <person name="Boyd A."/>
            <person name="Carlson A."/>
            <person name="Copeland A."/>
            <person name="Coutinho P.M."/>
            <person name="de Vries R.P."/>
            <person name="Ferreira P."/>
            <person name="Findley K."/>
            <person name="Foster B."/>
            <person name="Gaskell J."/>
            <person name="Glotzer D."/>
            <person name="Gorecki P."/>
            <person name="Heitman J."/>
            <person name="Hesse C."/>
            <person name="Hori C."/>
            <person name="Igarashi K."/>
            <person name="Jurgens J.A."/>
            <person name="Kallen N."/>
            <person name="Kersten P."/>
            <person name="Kohler A."/>
            <person name="Kuees U."/>
            <person name="Kumar T.K.A."/>
            <person name="Kuo A."/>
            <person name="LaButti K."/>
            <person name="Larrondo L.F."/>
            <person name="Lindquist E."/>
            <person name="Ling A."/>
            <person name="Lombard V."/>
            <person name="Lucas S."/>
            <person name="Lundell T."/>
            <person name="Martin R."/>
            <person name="McLaughlin D.J."/>
            <person name="Morgenstern I."/>
            <person name="Morin E."/>
            <person name="Murat C."/>
            <person name="Nagy L.G."/>
            <person name="Nolan M."/>
            <person name="Ohm R.A."/>
            <person name="Patyshakuliyeva A."/>
            <person name="Rokas A."/>
            <person name="Ruiz-Duenas F.J."/>
            <person name="Sabat G."/>
            <person name="Salamov A."/>
            <person name="Samejima M."/>
            <person name="Schmutz J."/>
            <person name="Slot J.C."/>
            <person name="St John F."/>
            <person name="Stenlid J."/>
            <person name="Sun H."/>
            <person name="Sun S."/>
            <person name="Syed K."/>
            <person name="Tsang A."/>
            <person name="Wiebenga A."/>
            <person name="Young D."/>
            <person name="Pisabarro A."/>
            <person name="Eastwood D.C."/>
            <person name="Martin F."/>
            <person name="Cullen D."/>
            <person name="Grigoriev I.V."/>
            <person name="Hibbett D.S."/>
        </authorList>
    </citation>
    <scope>NUCLEOTIDE SEQUENCE [LARGE SCALE GENOMIC DNA]</scope>
    <source>
        <strain evidence="4">FP-91666</strain>
    </source>
</reference>
<dbReference type="GeneID" id="18795903"/>
<dbReference type="eggNOG" id="ENOG502SQWK">
    <property type="taxonomic scope" value="Eukaryota"/>
</dbReference>
<feature type="region of interest" description="Disordered" evidence="1">
    <location>
        <begin position="1"/>
        <end position="278"/>
    </location>
</feature>
<dbReference type="KEGG" id="shs:STEHIDRAFT_116342"/>
<organism evidence="3 4">
    <name type="scientific">Stereum hirsutum (strain FP-91666)</name>
    <name type="common">White-rot fungus</name>
    <dbReference type="NCBI Taxonomy" id="721885"/>
    <lineage>
        <taxon>Eukaryota</taxon>
        <taxon>Fungi</taxon>
        <taxon>Dikarya</taxon>
        <taxon>Basidiomycota</taxon>
        <taxon>Agaricomycotina</taxon>
        <taxon>Agaricomycetes</taxon>
        <taxon>Russulales</taxon>
        <taxon>Stereaceae</taxon>
        <taxon>Stereum</taxon>
    </lineage>
</organism>
<proteinExistence type="predicted"/>
<dbReference type="Pfam" id="PF20149">
    <property type="entry name" value="DUF6532"/>
    <property type="match status" value="1"/>
</dbReference>
<dbReference type="EMBL" id="JH687402">
    <property type="protein sequence ID" value="EIM79627.1"/>
    <property type="molecule type" value="Genomic_DNA"/>
</dbReference>
<gene>
    <name evidence="3" type="ORF">STEHIDRAFT_116342</name>
</gene>
<feature type="compositionally biased region" description="Low complexity" evidence="1">
    <location>
        <begin position="147"/>
        <end position="168"/>
    </location>
</feature>
<dbReference type="OMA" id="AYIACEM"/>
<dbReference type="Proteomes" id="UP000053927">
    <property type="component" value="Unassembled WGS sequence"/>
</dbReference>
<feature type="compositionally biased region" description="Acidic residues" evidence="1">
    <location>
        <begin position="93"/>
        <end position="108"/>
    </location>
</feature>
<dbReference type="OrthoDB" id="3268768at2759"/>
<feature type="compositionally biased region" description="Basic and acidic residues" evidence="1">
    <location>
        <begin position="81"/>
        <end position="92"/>
    </location>
</feature>
<protein>
    <recommendedName>
        <fullName evidence="2">DUF6532 domain-containing protein</fullName>
    </recommendedName>
</protein>
<evidence type="ECO:0000313" key="3">
    <source>
        <dbReference type="EMBL" id="EIM79627.1"/>
    </source>
</evidence>